<evidence type="ECO:0000256" key="6">
    <source>
        <dbReference type="ARBA" id="ARBA00023136"/>
    </source>
</evidence>
<protein>
    <recommendedName>
        <fullName evidence="12">Mechanosensitive ion channel protein MscS</fullName>
    </recommendedName>
</protein>
<evidence type="ECO:0000256" key="3">
    <source>
        <dbReference type="ARBA" id="ARBA00022475"/>
    </source>
</evidence>
<feature type="transmembrane region" description="Helical" evidence="7">
    <location>
        <begin position="50"/>
        <end position="74"/>
    </location>
</feature>
<keyword evidence="3" id="KW-1003">Cell membrane</keyword>
<evidence type="ECO:0000256" key="4">
    <source>
        <dbReference type="ARBA" id="ARBA00022692"/>
    </source>
</evidence>
<evidence type="ECO:0000259" key="9">
    <source>
        <dbReference type="Pfam" id="PF21088"/>
    </source>
</evidence>
<dbReference type="InterPro" id="IPR049142">
    <property type="entry name" value="MS_channel_1st"/>
</dbReference>
<evidence type="ECO:0000259" key="8">
    <source>
        <dbReference type="Pfam" id="PF00924"/>
    </source>
</evidence>
<evidence type="ECO:0000256" key="1">
    <source>
        <dbReference type="ARBA" id="ARBA00004651"/>
    </source>
</evidence>
<keyword evidence="11" id="KW-1185">Reference proteome</keyword>
<evidence type="ECO:0000256" key="7">
    <source>
        <dbReference type="SAM" id="Phobius"/>
    </source>
</evidence>
<feature type="transmembrane region" description="Helical" evidence="7">
    <location>
        <begin position="6"/>
        <end position="29"/>
    </location>
</feature>
<dbReference type="PANTHER" id="PTHR30460:SF0">
    <property type="entry name" value="MODERATE CONDUCTANCE MECHANOSENSITIVE CHANNEL YBIO"/>
    <property type="match status" value="1"/>
</dbReference>
<dbReference type="InterPro" id="IPR045276">
    <property type="entry name" value="YbiO_bact"/>
</dbReference>
<dbReference type="Gene3D" id="2.30.30.60">
    <property type="match status" value="1"/>
</dbReference>
<dbReference type="SUPFAM" id="SSF82689">
    <property type="entry name" value="Mechanosensitive channel protein MscS (YggB), C-terminal domain"/>
    <property type="match status" value="1"/>
</dbReference>
<dbReference type="Pfam" id="PF00924">
    <property type="entry name" value="MS_channel_2nd"/>
    <property type="match status" value="1"/>
</dbReference>
<evidence type="ECO:0008006" key="12">
    <source>
        <dbReference type="Google" id="ProtNLM"/>
    </source>
</evidence>
<keyword evidence="4 7" id="KW-0812">Transmembrane</keyword>
<dbReference type="Pfam" id="PF21088">
    <property type="entry name" value="MS_channel_1st"/>
    <property type="match status" value="1"/>
</dbReference>
<dbReference type="PANTHER" id="PTHR30460">
    <property type="entry name" value="MODERATE CONDUCTANCE MECHANOSENSITIVE CHANNEL YBIO"/>
    <property type="match status" value="1"/>
</dbReference>
<evidence type="ECO:0000256" key="2">
    <source>
        <dbReference type="ARBA" id="ARBA00008017"/>
    </source>
</evidence>
<comment type="subcellular location">
    <subcellularLocation>
        <location evidence="1">Cell membrane</location>
        <topology evidence="1">Multi-pass membrane protein</topology>
    </subcellularLocation>
</comment>
<accession>A0ABN5GZ05</accession>
<organism evidence="10 11">
    <name type="scientific">Sulfobacillus thermotolerans</name>
    <dbReference type="NCBI Taxonomy" id="338644"/>
    <lineage>
        <taxon>Bacteria</taxon>
        <taxon>Bacillati</taxon>
        <taxon>Bacillota</taxon>
        <taxon>Clostridia</taxon>
        <taxon>Eubacteriales</taxon>
        <taxon>Clostridiales Family XVII. Incertae Sedis</taxon>
        <taxon>Sulfobacillus</taxon>
    </lineage>
</organism>
<dbReference type="Proteomes" id="UP000325292">
    <property type="component" value="Chromosome"/>
</dbReference>
<dbReference type="InterPro" id="IPR023408">
    <property type="entry name" value="MscS_beta-dom_sf"/>
</dbReference>
<evidence type="ECO:0000313" key="11">
    <source>
        <dbReference type="Proteomes" id="UP000325292"/>
    </source>
</evidence>
<reference evidence="10 11" key="1">
    <citation type="journal article" date="2019" name="Sci. Rep.">
        <title>Sulfobacillus thermotolerans: new insights into resistance and metabolic capacities of acidophilic chemolithotrophs.</title>
        <authorList>
            <person name="Panyushkina A.E."/>
            <person name="Babenko V.V."/>
            <person name="Nikitina A.S."/>
            <person name="Selezneva O.V."/>
            <person name="Tsaplina I.A."/>
            <person name="Letarova M.A."/>
            <person name="Kostryukova E.S."/>
            <person name="Letarov A.V."/>
        </authorList>
    </citation>
    <scope>NUCLEOTIDE SEQUENCE [LARGE SCALE GENOMIC DNA]</scope>
    <source>
        <strain evidence="10 11">Kr1</strain>
    </source>
</reference>
<dbReference type="InterPro" id="IPR010920">
    <property type="entry name" value="LSM_dom_sf"/>
</dbReference>
<feature type="domain" description="Mechanosensitive ion channel MscS" evidence="8">
    <location>
        <begin position="99"/>
        <end position="165"/>
    </location>
</feature>
<dbReference type="SUPFAM" id="SSF82861">
    <property type="entry name" value="Mechanosensitive channel protein MscS (YggB), transmembrane region"/>
    <property type="match status" value="1"/>
</dbReference>
<dbReference type="SUPFAM" id="SSF50182">
    <property type="entry name" value="Sm-like ribonucleoproteins"/>
    <property type="match status" value="1"/>
</dbReference>
<proteinExistence type="inferred from homology"/>
<feature type="domain" description="Mechanosensitive ion channel transmembrane helices 2/3" evidence="9">
    <location>
        <begin position="57"/>
        <end position="97"/>
    </location>
</feature>
<dbReference type="InterPro" id="IPR011014">
    <property type="entry name" value="MscS_channel_TM-2"/>
</dbReference>
<feature type="transmembrane region" description="Helical" evidence="7">
    <location>
        <begin position="80"/>
        <end position="100"/>
    </location>
</feature>
<comment type="similarity">
    <text evidence="2">Belongs to the MscS (TC 1.A.23) family.</text>
</comment>
<dbReference type="Gene3D" id="3.30.70.100">
    <property type="match status" value="1"/>
</dbReference>
<dbReference type="Gene3D" id="1.10.287.1260">
    <property type="match status" value="1"/>
</dbReference>
<dbReference type="EMBL" id="CP019454">
    <property type="protein sequence ID" value="AUW92588.1"/>
    <property type="molecule type" value="Genomic_DNA"/>
</dbReference>
<evidence type="ECO:0000313" key="10">
    <source>
        <dbReference type="EMBL" id="AUW92588.1"/>
    </source>
</evidence>
<dbReference type="InterPro" id="IPR011066">
    <property type="entry name" value="MscS_channel_C_sf"/>
</dbReference>
<name>A0ABN5GZ05_9FIRM</name>
<gene>
    <name evidence="10" type="ORF">BXT84_00325</name>
</gene>
<dbReference type="InterPro" id="IPR006685">
    <property type="entry name" value="MscS_channel_2nd"/>
</dbReference>
<sequence length="268" mass="28872">MHWPPHMLWDLAESAVIILVASIFLRVMGRVFKHMETGRTGKPSQRKTTIARLLTSVVRYVTDFVVIVMVLGRFHVQTTSLIAGAGILGLAVSFGAQGLVQDVVTGIFLLYEDQFGVGDHVTFPALTLSGTVQEVGIRITRLTGLSGETVIVPNRLILEVKNYSRGSLGVSVVIPVSADENPDRVRRALDYAVQNLQDVVPGASLVGITGFSNGTVEWTISASATLATQSAASRDIREYVAQAFYDEHIHFAGMGKGPVNYGTSSVSN</sequence>
<keyword evidence="5 7" id="KW-1133">Transmembrane helix</keyword>
<keyword evidence="6 7" id="KW-0472">Membrane</keyword>
<evidence type="ECO:0000256" key="5">
    <source>
        <dbReference type="ARBA" id="ARBA00022989"/>
    </source>
</evidence>